<evidence type="ECO:0000313" key="13">
    <source>
        <dbReference type="Proteomes" id="UP000007322"/>
    </source>
</evidence>
<dbReference type="PANTHER" id="PTHR22770">
    <property type="entry name" value="UBIQUITIN CONJUGATING ENZYME 7 INTERACTING PROTEIN-RELATED"/>
    <property type="match status" value="1"/>
</dbReference>
<feature type="compositionally biased region" description="Polar residues" evidence="9">
    <location>
        <begin position="41"/>
        <end position="57"/>
    </location>
</feature>
<evidence type="ECO:0000256" key="3">
    <source>
        <dbReference type="ARBA" id="ARBA00022723"/>
    </source>
</evidence>
<dbReference type="HOGENOM" id="CLU_017097_0_0_1"/>
<keyword evidence="2" id="KW-0808">Transferase</keyword>
<keyword evidence="10" id="KW-0472">Membrane</keyword>
<evidence type="ECO:0000256" key="5">
    <source>
        <dbReference type="ARBA" id="ARBA00022771"/>
    </source>
</evidence>
<dbReference type="KEGG" id="mtm:MYCTH_2309898"/>
<evidence type="ECO:0000256" key="7">
    <source>
        <dbReference type="ARBA" id="ARBA00022833"/>
    </source>
</evidence>
<dbReference type="CDD" id="cd20353">
    <property type="entry name" value="Rcat_RBR_RNF216"/>
    <property type="match status" value="1"/>
</dbReference>
<feature type="compositionally biased region" description="Low complexity" evidence="9">
    <location>
        <begin position="24"/>
        <end position="40"/>
    </location>
</feature>
<keyword evidence="5" id="KW-0863">Zinc-finger</keyword>
<sequence length="683" mass="76623">MAFTGLLGIPGDRAMKPKSPPKTTPSKSTSSKSASSKSTALQPSTTSVPEPKSTSTPEHIATESELRPLDPEQPDLRELNACLEALAAVFPDIQIQVFRDMLASFDGESRLALVADALLKNRVSWVKGRWRVAPKDDQPAEELVPKKETFRSPEYKQAVKNLAWHEFKGLSRSAINAVLAEHNYSYLDARQTLVDLSSKSWRFTISSLFLRRKPVTATEAENHPLIIWKSTGRASIVPTLKSTGNAELDRELFEALVKPLTERARADREAKDRQTAMELNKAEAEATGSMIECACCFAESAFEEFTSCNADGHMICFRCVQHCISEAVFGQAWQRSIVKETGSLRCPAAESTECQGCISPDHIHRAMLQERNGAEVLRQLERRLADHNLVASNLPLVRCPFCGYAEVDDIYLPVSESDLRLRTESVNTFVLCTICFCCLPFLLPLILFGYLLAFVLFVTVLVRSKRTFGDELMTEMRAAIVRRRRRRRGLRFNCMNPECRRASCLACEKAWTDVHVCNESSLVALRTQVEQAMSMAVKRVCPRCNMSFVKNSGCNKLTCPCGYQMCYVCRKDIGGVGEGADNGYQHFCQHFRPHGDGRKCTECTRCNLWETENEEEVLRRAKEEAERKWSAAEKRELSGADMRYLETGLPSQPPVKSITATLREGKWPTLAEVCDVIIDIVFV</sequence>
<evidence type="ECO:0000256" key="1">
    <source>
        <dbReference type="ARBA" id="ARBA00004906"/>
    </source>
</evidence>
<comment type="pathway">
    <text evidence="1">Protein modification; protein ubiquitination.</text>
</comment>
<evidence type="ECO:0000256" key="6">
    <source>
        <dbReference type="ARBA" id="ARBA00022786"/>
    </source>
</evidence>
<dbReference type="AlphaFoldDB" id="G2QKU2"/>
<feature type="domain" description="RING-type" evidence="11">
    <location>
        <begin position="289"/>
        <end position="589"/>
    </location>
</feature>
<dbReference type="GO" id="GO:0016740">
    <property type="term" value="F:transferase activity"/>
    <property type="evidence" value="ECO:0007669"/>
    <property type="project" value="UniProtKB-KW"/>
</dbReference>
<organism evidence="12 13">
    <name type="scientific">Thermothelomyces thermophilus (strain ATCC 42464 / BCRC 31852 / DSM 1799)</name>
    <name type="common">Sporotrichum thermophile</name>
    <dbReference type="NCBI Taxonomy" id="573729"/>
    <lineage>
        <taxon>Eukaryota</taxon>
        <taxon>Fungi</taxon>
        <taxon>Dikarya</taxon>
        <taxon>Ascomycota</taxon>
        <taxon>Pezizomycotina</taxon>
        <taxon>Sordariomycetes</taxon>
        <taxon>Sordariomycetidae</taxon>
        <taxon>Sordariales</taxon>
        <taxon>Chaetomiaceae</taxon>
        <taxon>Thermothelomyces</taxon>
    </lineage>
</organism>
<feature type="compositionally biased region" description="Basic and acidic residues" evidence="9">
    <location>
        <begin position="60"/>
        <end position="72"/>
    </location>
</feature>
<dbReference type="GO" id="GO:0008270">
    <property type="term" value="F:zinc ion binding"/>
    <property type="evidence" value="ECO:0007669"/>
    <property type="project" value="UniProtKB-KW"/>
</dbReference>
<dbReference type="InterPro" id="IPR047546">
    <property type="entry name" value="Rcat_RBR_RNF216"/>
</dbReference>
<gene>
    <name evidence="12" type="ORF">MYCTH_2309898</name>
</gene>
<feature type="coiled-coil region" evidence="8">
    <location>
        <begin position="608"/>
        <end position="635"/>
    </location>
</feature>
<keyword evidence="3" id="KW-0479">Metal-binding</keyword>
<dbReference type="SUPFAM" id="SSF57850">
    <property type="entry name" value="RING/U-box"/>
    <property type="match status" value="1"/>
</dbReference>
<keyword evidence="8" id="KW-0175">Coiled coil</keyword>
<protein>
    <recommendedName>
        <fullName evidence="11">RING-type domain-containing protein</fullName>
    </recommendedName>
</protein>
<keyword evidence="10" id="KW-0812">Transmembrane</keyword>
<evidence type="ECO:0000256" key="9">
    <source>
        <dbReference type="SAM" id="MobiDB-lite"/>
    </source>
</evidence>
<dbReference type="OMA" id="IQIEVFR"/>
<keyword evidence="13" id="KW-1185">Reference proteome</keyword>
<dbReference type="PANTHER" id="PTHR22770:SF42">
    <property type="entry name" value="FINGER PROTEIN (ZIN), PUTATIVE (AFU_ORTHOLOGUE AFUA_4G03910)-RELATED"/>
    <property type="match status" value="1"/>
</dbReference>
<dbReference type="eggNOG" id="KOG1812">
    <property type="taxonomic scope" value="Eukaryota"/>
</dbReference>
<dbReference type="PROSITE" id="PS51873">
    <property type="entry name" value="TRIAD"/>
    <property type="match status" value="1"/>
</dbReference>
<evidence type="ECO:0000256" key="8">
    <source>
        <dbReference type="SAM" id="Coils"/>
    </source>
</evidence>
<name>G2QKU2_THET4</name>
<dbReference type="Pfam" id="PF26112">
    <property type="entry name" value="UBA_RNF216"/>
    <property type="match status" value="1"/>
</dbReference>
<evidence type="ECO:0000256" key="10">
    <source>
        <dbReference type="SAM" id="Phobius"/>
    </source>
</evidence>
<keyword evidence="4" id="KW-0677">Repeat</keyword>
<evidence type="ECO:0000256" key="2">
    <source>
        <dbReference type="ARBA" id="ARBA00022679"/>
    </source>
</evidence>
<evidence type="ECO:0000313" key="12">
    <source>
        <dbReference type="EMBL" id="AEO60574.1"/>
    </source>
</evidence>
<dbReference type="Pfam" id="PF26191">
    <property type="entry name" value="RING-HC_RBR_RNF216"/>
    <property type="match status" value="1"/>
</dbReference>
<keyword evidence="10" id="KW-1133">Transmembrane helix</keyword>
<evidence type="ECO:0000256" key="4">
    <source>
        <dbReference type="ARBA" id="ARBA00022737"/>
    </source>
</evidence>
<dbReference type="Proteomes" id="UP000007322">
    <property type="component" value="Chromosome 6"/>
</dbReference>
<dbReference type="InterPro" id="IPR058758">
    <property type="entry name" value="UBA_RNF216"/>
</dbReference>
<dbReference type="InterPro" id="IPR047544">
    <property type="entry name" value="RING-HC_RBR_RNF216"/>
</dbReference>
<dbReference type="Pfam" id="PF26200">
    <property type="entry name" value="Rcat_RNF216"/>
    <property type="match status" value="1"/>
</dbReference>
<accession>G2QKU2</accession>
<dbReference type="InterPro" id="IPR044066">
    <property type="entry name" value="TRIAD_supradom"/>
</dbReference>
<dbReference type="EMBL" id="CP003007">
    <property type="protein sequence ID" value="AEO60574.1"/>
    <property type="molecule type" value="Genomic_DNA"/>
</dbReference>
<evidence type="ECO:0000259" key="11">
    <source>
        <dbReference type="PROSITE" id="PS51873"/>
    </source>
</evidence>
<reference evidence="12 13" key="1">
    <citation type="journal article" date="2011" name="Nat. Biotechnol.">
        <title>Comparative genomic analysis of the thermophilic biomass-degrading fungi Myceliophthora thermophila and Thielavia terrestris.</title>
        <authorList>
            <person name="Berka R.M."/>
            <person name="Grigoriev I.V."/>
            <person name="Otillar R."/>
            <person name="Salamov A."/>
            <person name="Grimwood J."/>
            <person name="Reid I."/>
            <person name="Ishmael N."/>
            <person name="John T."/>
            <person name="Darmond C."/>
            <person name="Moisan M.-C."/>
            <person name="Henrissat B."/>
            <person name="Coutinho P.M."/>
            <person name="Lombard V."/>
            <person name="Natvig D.O."/>
            <person name="Lindquist E."/>
            <person name="Schmutz J."/>
            <person name="Lucas S."/>
            <person name="Harris P."/>
            <person name="Powlowski J."/>
            <person name="Bellemare A."/>
            <person name="Taylor D."/>
            <person name="Butler G."/>
            <person name="de Vries R.P."/>
            <person name="Allijn I.E."/>
            <person name="van den Brink J."/>
            <person name="Ushinsky S."/>
            <person name="Storms R."/>
            <person name="Powell A.J."/>
            <person name="Paulsen I.T."/>
            <person name="Elbourne L.D.H."/>
            <person name="Baker S.E."/>
            <person name="Magnuson J."/>
            <person name="LaBoissiere S."/>
            <person name="Clutterbuck A.J."/>
            <person name="Martinez D."/>
            <person name="Wogulis M."/>
            <person name="de Leon A.L."/>
            <person name="Rey M.W."/>
            <person name="Tsang A."/>
        </authorList>
    </citation>
    <scope>NUCLEOTIDE SEQUENCE [LARGE SCALE GENOMIC DNA]</scope>
    <source>
        <strain evidence="13">ATCC 42464 / BCRC 31852 / DSM 1799</strain>
    </source>
</reference>
<dbReference type="Gene3D" id="1.20.120.1750">
    <property type="match status" value="1"/>
</dbReference>
<feature type="region of interest" description="Disordered" evidence="9">
    <location>
        <begin position="1"/>
        <end position="72"/>
    </location>
</feature>
<feature type="transmembrane region" description="Helical" evidence="10">
    <location>
        <begin position="441"/>
        <end position="462"/>
    </location>
</feature>
<dbReference type="CDD" id="cd16630">
    <property type="entry name" value="RING-HC_RBR_RNF216"/>
    <property type="match status" value="1"/>
</dbReference>
<dbReference type="InParanoid" id="G2QKU2"/>
<dbReference type="RefSeq" id="XP_003665819.1">
    <property type="nucleotide sequence ID" value="XM_003665771.1"/>
</dbReference>
<proteinExistence type="predicted"/>
<dbReference type="GeneID" id="11513566"/>
<dbReference type="VEuPathDB" id="FungiDB:MYCTH_2309898"/>
<keyword evidence="6" id="KW-0833">Ubl conjugation pathway</keyword>
<dbReference type="InterPro" id="IPR051628">
    <property type="entry name" value="LUBAC_E3_Ligases"/>
</dbReference>
<keyword evidence="7" id="KW-0862">Zinc</keyword>
<dbReference type="OrthoDB" id="10009520at2759"/>